<feature type="region of interest" description="Disordered" evidence="1">
    <location>
        <begin position="1"/>
        <end position="26"/>
    </location>
</feature>
<accession>A0A7S2RVI3</accession>
<dbReference type="EMBL" id="HBHI01019300">
    <property type="protein sequence ID" value="CAD9681839.1"/>
    <property type="molecule type" value="Transcribed_RNA"/>
</dbReference>
<name>A0A7S2RVI3_9STRA</name>
<dbReference type="AlphaFoldDB" id="A0A7S2RVI3"/>
<protein>
    <submittedName>
        <fullName evidence="2">Uncharacterized protein</fullName>
    </submittedName>
</protein>
<organism evidence="2">
    <name type="scientific">Eucampia antarctica</name>
    <dbReference type="NCBI Taxonomy" id="49252"/>
    <lineage>
        <taxon>Eukaryota</taxon>
        <taxon>Sar</taxon>
        <taxon>Stramenopiles</taxon>
        <taxon>Ochrophyta</taxon>
        <taxon>Bacillariophyta</taxon>
        <taxon>Mediophyceae</taxon>
        <taxon>Biddulphiophycidae</taxon>
        <taxon>Hemiaulales</taxon>
        <taxon>Hemiaulaceae</taxon>
        <taxon>Eucampia</taxon>
    </lineage>
</organism>
<sequence length="198" mass="22456">MLSSTMRQTSTTRSQQIRSASRGALSGGFSKESLQQWAINYWKENPDEKTYVDLYNQRVTNECSSWLDSHPHPSSELARSFFGSIRFVPEKIILTPMLGNSQLPTDLQMGSKFLAWEVVSQTPNEMILAWNFGTFSRGCTFVAFDPSLRRVYHGNCLDTKANKSWLVNVMIPFHQAYANFLLAGMVKKLEDTATKSQP</sequence>
<evidence type="ECO:0000256" key="1">
    <source>
        <dbReference type="SAM" id="MobiDB-lite"/>
    </source>
</evidence>
<feature type="compositionally biased region" description="Low complexity" evidence="1">
    <location>
        <begin position="1"/>
        <end position="22"/>
    </location>
</feature>
<evidence type="ECO:0000313" key="2">
    <source>
        <dbReference type="EMBL" id="CAD9681839.1"/>
    </source>
</evidence>
<reference evidence="2" key="1">
    <citation type="submission" date="2021-01" db="EMBL/GenBank/DDBJ databases">
        <authorList>
            <person name="Corre E."/>
            <person name="Pelletier E."/>
            <person name="Niang G."/>
            <person name="Scheremetjew M."/>
            <person name="Finn R."/>
            <person name="Kale V."/>
            <person name="Holt S."/>
            <person name="Cochrane G."/>
            <person name="Meng A."/>
            <person name="Brown T."/>
            <person name="Cohen L."/>
        </authorList>
    </citation>
    <scope>NUCLEOTIDE SEQUENCE</scope>
    <source>
        <strain evidence="2">CCMP1452</strain>
    </source>
</reference>
<proteinExistence type="predicted"/>
<gene>
    <name evidence="2" type="ORF">EANT1437_LOCUS9890</name>
</gene>